<evidence type="ECO:0000256" key="10">
    <source>
        <dbReference type="SAM" id="Phobius"/>
    </source>
</evidence>
<evidence type="ECO:0000256" key="7">
    <source>
        <dbReference type="ARBA" id="ARBA00022927"/>
    </source>
</evidence>
<dbReference type="Proteomes" id="UP000006365">
    <property type="component" value="Chromosome"/>
</dbReference>
<sequence>MRTDPIVANQSGMALVLTLLIVSFLVAMTVQLMITVDRQLTASSSQREQVRLDAMVLGGLNLARAALLADQQDNTFDSPHDAWAAFDPDRLKSLTDDMQLVITVSDLSGRLQVNVLADTTNEAYRAVWLRFLLSGRFAVKERDEAEALLDAIGDWIDEDDDERPKGAESAYYQGLATPLACRNGPISTPEELLLVKGMTPVILYGDAEHEGLLPYVTVLGGDGKINLNAAPLPVLQALSSEMTRELAQELIDYRENRKNEETLATADWYRQVGGFPASIDLGGELLTVVGRYFSITVRASLHQYSRTGTGVLLRSDQGQRLLLWKVE</sequence>
<evidence type="ECO:0000259" key="12">
    <source>
        <dbReference type="Pfam" id="PF21687"/>
    </source>
</evidence>
<dbReference type="KEGG" id="dpr:Despr_0660"/>
<keyword evidence="3" id="KW-0813">Transport</keyword>
<dbReference type="PIRSF" id="PIRSF002786">
    <property type="entry name" value="XcpX"/>
    <property type="match status" value="1"/>
</dbReference>
<dbReference type="Pfam" id="PF03934">
    <property type="entry name" value="T2SSK"/>
    <property type="match status" value="1"/>
</dbReference>
<comment type="similarity">
    <text evidence="2">Belongs to the GSP K family.</text>
</comment>
<evidence type="ECO:0000256" key="9">
    <source>
        <dbReference type="ARBA" id="ARBA00023136"/>
    </source>
</evidence>
<dbReference type="Gene3D" id="3.30.1300.30">
    <property type="entry name" value="GSPII I/J protein-like"/>
    <property type="match status" value="1"/>
</dbReference>
<dbReference type="GO" id="GO:0009306">
    <property type="term" value="P:protein secretion"/>
    <property type="evidence" value="ECO:0007669"/>
    <property type="project" value="InterPro"/>
</dbReference>
<organism evidence="13 14">
    <name type="scientific">Desulfobulbus propionicus (strain ATCC 33891 / DSM 2032 / VKM B-1956 / 1pr3)</name>
    <dbReference type="NCBI Taxonomy" id="577650"/>
    <lineage>
        <taxon>Bacteria</taxon>
        <taxon>Pseudomonadati</taxon>
        <taxon>Thermodesulfobacteriota</taxon>
        <taxon>Desulfobulbia</taxon>
        <taxon>Desulfobulbales</taxon>
        <taxon>Desulfobulbaceae</taxon>
        <taxon>Desulfobulbus</taxon>
    </lineage>
</organism>
<evidence type="ECO:0000256" key="3">
    <source>
        <dbReference type="ARBA" id="ARBA00022448"/>
    </source>
</evidence>
<feature type="domain" description="T2SS protein K first SAM-like" evidence="12">
    <location>
        <begin position="109"/>
        <end position="219"/>
    </location>
</feature>
<keyword evidence="7" id="KW-0653">Protein transport</keyword>
<protein>
    <submittedName>
        <fullName evidence="13">Type II secretory pathway component PulK-like protein</fullName>
    </submittedName>
</protein>
<dbReference type="PANTHER" id="PTHR38831">
    <property type="entry name" value="TYPE II SECRETION SYSTEM PROTEIN K"/>
    <property type="match status" value="1"/>
</dbReference>
<evidence type="ECO:0000256" key="4">
    <source>
        <dbReference type="ARBA" id="ARBA00022475"/>
    </source>
</evidence>
<comment type="subcellular location">
    <subcellularLocation>
        <location evidence="1">Cell inner membrane</location>
    </subcellularLocation>
</comment>
<keyword evidence="14" id="KW-1185">Reference proteome</keyword>
<dbReference type="InterPro" id="IPR049179">
    <property type="entry name" value="T2SSK_SAM-like_2nd"/>
</dbReference>
<feature type="transmembrane region" description="Helical" evidence="10">
    <location>
        <begin position="12"/>
        <end position="34"/>
    </location>
</feature>
<dbReference type="NCBIfam" id="NF037980">
    <property type="entry name" value="T2SS_GspK"/>
    <property type="match status" value="1"/>
</dbReference>
<dbReference type="Gene3D" id="1.10.40.60">
    <property type="entry name" value="EpsJ-like"/>
    <property type="match status" value="2"/>
</dbReference>
<dbReference type="InterPro" id="IPR005628">
    <property type="entry name" value="GspK"/>
</dbReference>
<evidence type="ECO:0000256" key="8">
    <source>
        <dbReference type="ARBA" id="ARBA00022989"/>
    </source>
</evidence>
<dbReference type="InterPro" id="IPR049031">
    <property type="entry name" value="T2SSK_SAM-like_1st"/>
</dbReference>
<dbReference type="RefSeq" id="WP_015723381.1">
    <property type="nucleotide sequence ID" value="NC_014972.1"/>
</dbReference>
<evidence type="ECO:0000256" key="1">
    <source>
        <dbReference type="ARBA" id="ARBA00004533"/>
    </source>
</evidence>
<dbReference type="SUPFAM" id="SSF158544">
    <property type="entry name" value="GspK insert domain-like"/>
    <property type="match status" value="1"/>
</dbReference>
<keyword evidence="9 10" id="KW-0472">Membrane</keyword>
<dbReference type="GO" id="GO:0005886">
    <property type="term" value="C:plasma membrane"/>
    <property type="evidence" value="ECO:0007669"/>
    <property type="project" value="UniProtKB-SubCell"/>
</dbReference>
<proteinExistence type="inferred from homology"/>
<keyword evidence="4" id="KW-1003">Cell membrane</keyword>
<evidence type="ECO:0000259" key="11">
    <source>
        <dbReference type="Pfam" id="PF03934"/>
    </source>
</evidence>
<dbReference type="InterPro" id="IPR038072">
    <property type="entry name" value="GspK_central_sf"/>
</dbReference>
<dbReference type="AlphaFoldDB" id="A0A7U3YK31"/>
<evidence type="ECO:0000256" key="6">
    <source>
        <dbReference type="ARBA" id="ARBA00022692"/>
    </source>
</evidence>
<evidence type="ECO:0000313" key="13">
    <source>
        <dbReference type="EMBL" id="ADW16836.1"/>
    </source>
</evidence>
<keyword evidence="8 10" id="KW-1133">Transmembrane helix</keyword>
<gene>
    <name evidence="13" type="ordered locus">Despr_0660</name>
</gene>
<name>A0A7U3YK31_DESPD</name>
<evidence type="ECO:0000256" key="5">
    <source>
        <dbReference type="ARBA" id="ARBA00022519"/>
    </source>
</evidence>
<keyword evidence="6 10" id="KW-0812">Transmembrane</keyword>
<keyword evidence="5" id="KW-0997">Cell inner membrane</keyword>
<accession>A0A7U3YK31</accession>
<dbReference type="PANTHER" id="PTHR38831:SF2">
    <property type="entry name" value="TYPE II SECRETION SYSTEM PROTEIN K"/>
    <property type="match status" value="1"/>
</dbReference>
<feature type="domain" description="T2SS protein K second SAM-like" evidence="11">
    <location>
        <begin position="225"/>
        <end position="256"/>
    </location>
</feature>
<evidence type="ECO:0000313" key="14">
    <source>
        <dbReference type="Proteomes" id="UP000006365"/>
    </source>
</evidence>
<dbReference type="EMBL" id="CP002364">
    <property type="protein sequence ID" value="ADW16836.1"/>
    <property type="molecule type" value="Genomic_DNA"/>
</dbReference>
<reference evidence="13 14" key="1">
    <citation type="journal article" date="2011" name="Stand. Genomic Sci.">
        <title>Complete genome sequence of Desulfobulbus propionicus type strain (1pr3).</title>
        <authorList>
            <person name="Pagani I."/>
            <person name="Lapidus A."/>
            <person name="Nolan M."/>
            <person name="Lucas S."/>
            <person name="Hammon N."/>
            <person name="Deshpande S."/>
            <person name="Cheng J.F."/>
            <person name="Chertkov O."/>
            <person name="Davenport K."/>
            <person name="Tapia R."/>
            <person name="Han C."/>
            <person name="Goodwin L."/>
            <person name="Pitluck S."/>
            <person name="Liolios K."/>
            <person name="Mavromatis K."/>
            <person name="Ivanova N."/>
            <person name="Mikhailova N."/>
            <person name="Pati A."/>
            <person name="Chen A."/>
            <person name="Palaniappan K."/>
            <person name="Land M."/>
            <person name="Hauser L."/>
            <person name="Chang Y.J."/>
            <person name="Jeffries C.D."/>
            <person name="Detter J.C."/>
            <person name="Brambilla E."/>
            <person name="Kannan K.P."/>
            <person name="Djao O.D."/>
            <person name="Rohde M."/>
            <person name="Pukall R."/>
            <person name="Spring S."/>
            <person name="Goker M."/>
            <person name="Sikorski J."/>
            <person name="Woyke T."/>
            <person name="Bristow J."/>
            <person name="Eisen J.A."/>
            <person name="Markowitz V."/>
            <person name="Hugenholtz P."/>
            <person name="Kyrpides N.C."/>
            <person name="Klenk H.P."/>
        </authorList>
    </citation>
    <scope>NUCLEOTIDE SEQUENCE [LARGE SCALE GENOMIC DNA]</scope>
    <source>
        <strain evidence="14">ATCC 33891 / DSM 2032 / 1pr3</strain>
    </source>
</reference>
<evidence type="ECO:0000256" key="2">
    <source>
        <dbReference type="ARBA" id="ARBA00007246"/>
    </source>
</evidence>
<dbReference type="Pfam" id="PF21687">
    <property type="entry name" value="T2SSK_1st"/>
    <property type="match status" value="1"/>
</dbReference>